<dbReference type="InterPro" id="IPR050979">
    <property type="entry name" value="LD-transpeptidase"/>
</dbReference>
<evidence type="ECO:0000313" key="10">
    <source>
        <dbReference type="Proteomes" id="UP000306196"/>
    </source>
</evidence>
<keyword evidence="6 7" id="KW-0961">Cell wall biogenesis/degradation</keyword>
<comment type="pathway">
    <text evidence="1 7">Cell wall biogenesis; peptidoglycan biosynthesis.</text>
</comment>
<name>A0A5R8KFH9_9BACT</name>
<evidence type="ECO:0000256" key="4">
    <source>
        <dbReference type="ARBA" id="ARBA00022960"/>
    </source>
</evidence>
<dbReference type="CDD" id="cd16913">
    <property type="entry name" value="YkuD_like"/>
    <property type="match status" value="1"/>
</dbReference>
<dbReference type="GO" id="GO:0005576">
    <property type="term" value="C:extracellular region"/>
    <property type="evidence" value="ECO:0007669"/>
    <property type="project" value="TreeGrafter"/>
</dbReference>
<dbReference type="Proteomes" id="UP000306196">
    <property type="component" value="Unassembled WGS sequence"/>
</dbReference>
<dbReference type="Gene3D" id="1.25.40.20">
    <property type="entry name" value="Ankyrin repeat-containing domain"/>
    <property type="match status" value="1"/>
</dbReference>
<dbReference type="GO" id="GO:0071972">
    <property type="term" value="F:peptidoglycan L,D-transpeptidase activity"/>
    <property type="evidence" value="ECO:0007669"/>
    <property type="project" value="TreeGrafter"/>
</dbReference>
<evidence type="ECO:0000313" key="9">
    <source>
        <dbReference type="EMBL" id="TLD71021.1"/>
    </source>
</evidence>
<dbReference type="SUPFAM" id="SSF141523">
    <property type="entry name" value="L,D-transpeptidase catalytic domain-like"/>
    <property type="match status" value="1"/>
</dbReference>
<evidence type="ECO:0000256" key="6">
    <source>
        <dbReference type="ARBA" id="ARBA00023316"/>
    </source>
</evidence>
<comment type="similarity">
    <text evidence="2">Belongs to the YkuD family.</text>
</comment>
<dbReference type="PROSITE" id="PS52029">
    <property type="entry name" value="LD_TPASE"/>
    <property type="match status" value="1"/>
</dbReference>
<evidence type="ECO:0000256" key="1">
    <source>
        <dbReference type="ARBA" id="ARBA00004752"/>
    </source>
</evidence>
<dbReference type="InterPro" id="IPR005490">
    <property type="entry name" value="LD_TPept_cat_dom"/>
</dbReference>
<feature type="domain" description="L,D-TPase catalytic" evidence="8">
    <location>
        <begin position="272"/>
        <end position="380"/>
    </location>
</feature>
<organism evidence="9 10">
    <name type="scientific">Phragmitibacter flavus</name>
    <dbReference type="NCBI Taxonomy" id="2576071"/>
    <lineage>
        <taxon>Bacteria</taxon>
        <taxon>Pseudomonadati</taxon>
        <taxon>Verrucomicrobiota</taxon>
        <taxon>Verrucomicrobiia</taxon>
        <taxon>Verrucomicrobiales</taxon>
        <taxon>Verrucomicrobiaceae</taxon>
        <taxon>Phragmitibacter</taxon>
    </lineage>
</organism>
<evidence type="ECO:0000259" key="8">
    <source>
        <dbReference type="PROSITE" id="PS52029"/>
    </source>
</evidence>
<dbReference type="OrthoDB" id="189120at2"/>
<dbReference type="PANTHER" id="PTHR30582:SF2">
    <property type="entry name" value="L,D-TRANSPEPTIDASE YCIB-RELATED"/>
    <property type="match status" value="1"/>
</dbReference>
<dbReference type="InterPro" id="IPR036770">
    <property type="entry name" value="Ankyrin_rpt-contain_sf"/>
</dbReference>
<comment type="caution">
    <text evidence="9">The sequence shown here is derived from an EMBL/GenBank/DDBJ whole genome shotgun (WGS) entry which is preliminary data.</text>
</comment>
<accession>A0A5R8KFH9</accession>
<keyword evidence="10" id="KW-1185">Reference proteome</keyword>
<keyword evidence="5 7" id="KW-0573">Peptidoglycan synthesis</keyword>
<feature type="active site" description="Proton donor/acceptor" evidence="7">
    <location>
        <position position="343"/>
    </location>
</feature>
<evidence type="ECO:0000256" key="5">
    <source>
        <dbReference type="ARBA" id="ARBA00022984"/>
    </source>
</evidence>
<keyword evidence="3" id="KW-0808">Transferase</keyword>
<evidence type="ECO:0000256" key="3">
    <source>
        <dbReference type="ARBA" id="ARBA00022679"/>
    </source>
</evidence>
<dbReference type="InterPro" id="IPR038063">
    <property type="entry name" value="Transpep_catalytic_dom"/>
</dbReference>
<dbReference type="GO" id="GO:0018104">
    <property type="term" value="P:peptidoglycan-protein cross-linking"/>
    <property type="evidence" value="ECO:0007669"/>
    <property type="project" value="TreeGrafter"/>
</dbReference>
<dbReference type="Pfam" id="PF03734">
    <property type="entry name" value="YkuD"/>
    <property type="match status" value="1"/>
</dbReference>
<dbReference type="PROSITE" id="PS51257">
    <property type="entry name" value="PROKAR_LIPOPROTEIN"/>
    <property type="match status" value="1"/>
</dbReference>
<dbReference type="EMBL" id="VAUV01000006">
    <property type="protein sequence ID" value="TLD71021.1"/>
    <property type="molecule type" value="Genomic_DNA"/>
</dbReference>
<gene>
    <name evidence="9" type="ORF">FEM03_08890</name>
</gene>
<dbReference type="GO" id="GO:0071555">
    <property type="term" value="P:cell wall organization"/>
    <property type="evidence" value="ECO:0007669"/>
    <property type="project" value="UniProtKB-UniRule"/>
</dbReference>
<dbReference type="AlphaFoldDB" id="A0A5R8KFH9"/>
<protein>
    <recommendedName>
        <fullName evidence="8">L,D-TPase catalytic domain-containing protein</fullName>
    </recommendedName>
</protein>
<dbReference type="InterPro" id="IPR002110">
    <property type="entry name" value="Ankyrin_rpt"/>
</dbReference>
<feature type="active site" description="Nucleophile" evidence="7">
    <location>
        <position position="356"/>
    </location>
</feature>
<evidence type="ECO:0000256" key="2">
    <source>
        <dbReference type="ARBA" id="ARBA00005992"/>
    </source>
</evidence>
<dbReference type="PANTHER" id="PTHR30582">
    <property type="entry name" value="L,D-TRANSPEPTIDASE"/>
    <property type="match status" value="1"/>
</dbReference>
<dbReference type="SUPFAM" id="SSF48403">
    <property type="entry name" value="Ankyrin repeat"/>
    <property type="match status" value="1"/>
</dbReference>
<dbReference type="GO" id="GO:0016740">
    <property type="term" value="F:transferase activity"/>
    <property type="evidence" value="ECO:0007669"/>
    <property type="project" value="UniProtKB-KW"/>
</dbReference>
<keyword evidence="4 7" id="KW-0133">Cell shape</keyword>
<dbReference type="SMART" id="SM00248">
    <property type="entry name" value="ANK"/>
    <property type="match status" value="4"/>
</dbReference>
<dbReference type="GO" id="GO:0008360">
    <property type="term" value="P:regulation of cell shape"/>
    <property type="evidence" value="ECO:0007669"/>
    <property type="project" value="UniProtKB-UniRule"/>
</dbReference>
<proteinExistence type="inferred from homology"/>
<sequence>MPPLIRLILVGSSFLGLLAGCGRRDEAVPNSAAPPIRSTHAVVEAKEPPPVEKPAEESSLVTPASAAEHNVAAETPVTVMKAVPTDPLLVFEAILANDEARLGELLQAGLPAEQMNGEGDSPLCLSLRLRFLPLAVKLIEHGANPNTPGLGKQVPVVLASMYRHPTLLEDLLKAGADPNVPFSHQVAPELLELVPDPWLRGELKRERNVTALMACSLRGDVEGVISLVKFGASKNAHTLPSYRYPINMAAGRGYLFIMRVLLGRDPDEEPARLITVDLSEQKFWVVQHGEEILRSSISSGRNGKETPPGRYVITNKHKDWVSTIYKVPMPYFLRFNCSEIGFHSGRVTGRPASAGCVRLPHAMAKKMFDLAQVGDEVIIEP</sequence>
<dbReference type="UniPathway" id="UPA00219"/>
<evidence type="ECO:0000256" key="7">
    <source>
        <dbReference type="PROSITE-ProRule" id="PRU01373"/>
    </source>
</evidence>
<dbReference type="Gene3D" id="2.40.440.10">
    <property type="entry name" value="L,D-transpeptidase catalytic domain-like"/>
    <property type="match status" value="1"/>
</dbReference>
<reference evidence="9 10" key="1">
    <citation type="submission" date="2019-05" db="EMBL/GenBank/DDBJ databases">
        <title>Verrucobacter flavum gen. nov., sp. nov. a new member of the family Verrucomicrobiaceae.</title>
        <authorList>
            <person name="Szuroczki S."/>
            <person name="Abbaszade G."/>
            <person name="Szabo A."/>
            <person name="Felfoldi T."/>
            <person name="Schumann P."/>
            <person name="Boka K."/>
            <person name="Keki Z."/>
            <person name="Toumi M."/>
            <person name="Toth E."/>
        </authorList>
    </citation>
    <scope>NUCLEOTIDE SEQUENCE [LARGE SCALE GENOMIC DNA]</scope>
    <source>
        <strain evidence="9 10">MG-N-17</strain>
    </source>
</reference>